<accession>A0ABP9DPL3</accession>
<keyword evidence="8 10" id="KW-0460">Magnesium</keyword>
<dbReference type="PANTHER" id="PTHR11088">
    <property type="entry name" value="TRNA DIMETHYLALLYLTRANSFERASE"/>
    <property type="match status" value="1"/>
</dbReference>
<dbReference type="NCBIfam" id="TIGR00174">
    <property type="entry name" value="miaA"/>
    <property type="match status" value="1"/>
</dbReference>
<evidence type="ECO:0000256" key="10">
    <source>
        <dbReference type="HAMAP-Rule" id="MF_00185"/>
    </source>
</evidence>
<feature type="site" description="Interaction with substrate tRNA" evidence="10">
    <location>
        <position position="104"/>
    </location>
</feature>
<evidence type="ECO:0000256" key="4">
    <source>
        <dbReference type="ARBA" id="ARBA00022679"/>
    </source>
</evidence>
<dbReference type="PROSITE" id="PS50052">
    <property type="entry name" value="GUANYLATE_KINASE_2"/>
    <property type="match status" value="1"/>
</dbReference>
<dbReference type="Pfam" id="PF01715">
    <property type="entry name" value="IPPT"/>
    <property type="match status" value="1"/>
</dbReference>
<keyword evidence="6 10" id="KW-0547">Nucleotide-binding</keyword>
<evidence type="ECO:0000259" key="11">
    <source>
        <dbReference type="PROSITE" id="PS50052"/>
    </source>
</evidence>
<feature type="site" description="Interaction with substrate tRNA" evidence="10">
    <location>
        <position position="126"/>
    </location>
</feature>
<dbReference type="InterPro" id="IPR008144">
    <property type="entry name" value="Guanylate_kin-like_dom"/>
</dbReference>
<comment type="caution">
    <text evidence="10">Lacks conserved residue(s) required for the propagation of feature annotation.</text>
</comment>
<comment type="function">
    <text evidence="2 10">Catalyzes the transfer of a dimethylallyl group onto the adenine at position 37 in tRNAs that read codons beginning with uridine, leading to the formation of N6-(dimethylallyl)adenosine (i(6)A).</text>
</comment>
<evidence type="ECO:0000256" key="6">
    <source>
        <dbReference type="ARBA" id="ARBA00022741"/>
    </source>
</evidence>
<feature type="region of interest" description="Interaction with substrate tRNA" evidence="10">
    <location>
        <begin position="162"/>
        <end position="166"/>
    </location>
</feature>
<feature type="binding site" evidence="10">
    <location>
        <begin position="14"/>
        <end position="19"/>
    </location>
    <ligand>
        <name>substrate</name>
    </ligand>
</feature>
<comment type="subunit">
    <text evidence="10">Monomer.</text>
</comment>
<evidence type="ECO:0000256" key="8">
    <source>
        <dbReference type="ARBA" id="ARBA00022842"/>
    </source>
</evidence>
<protein>
    <recommendedName>
        <fullName evidence="10">tRNA dimethylallyltransferase</fullName>
        <ecNumber evidence="10">2.5.1.75</ecNumber>
    </recommendedName>
    <alternativeName>
        <fullName evidence="10">Dimethylallyl diphosphate:tRNA dimethylallyltransferase</fullName>
        <shortName evidence="10">DMAPP:tRNA dimethylallyltransferase</shortName>
        <shortName evidence="10">DMATase</shortName>
    </alternativeName>
    <alternativeName>
        <fullName evidence="10">Isopentenyl-diphosphate:tRNA isopentenyltransferase</fullName>
        <shortName evidence="10">IPP transferase</shortName>
        <shortName evidence="10">IPPT</shortName>
        <shortName evidence="10">IPTase</shortName>
    </alternativeName>
</protein>
<comment type="catalytic activity">
    <reaction evidence="9 10">
        <text>adenosine(37) in tRNA + dimethylallyl diphosphate = N(6)-dimethylallyladenosine(37) in tRNA + diphosphate</text>
        <dbReference type="Rhea" id="RHEA:26482"/>
        <dbReference type="Rhea" id="RHEA-COMP:10162"/>
        <dbReference type="Rhea" id="RHEA-COMP:10375"/>
        <dbReference type="ChEBI" id="CHEBI:33019"/>
        <dbReference type="ChEBI" id="CHEBI:57623"/>
        <dbReference type="ChEBI" id="CHEBI:74411"/>
        <dbReference type="ChEBI" id="CHEBI:74415"/>
        <dbReference type="EC" id="2.5.1.75"/>
    </reaction>
</comment>
<comment type="cofactor">
    <cofactor evidence="1 10">
        <name>Mg(2+)</name>
        <dbReference type="ChEBI" id="CHEBI:18420"/>
    </cofactor>
</comment>
<dbReference type="Proteomes" id="UP001500298">
    <property type="component" value="Unassembled WGS sequence"/>
</dbReference>
<dbReference type="EMBL" id="BAABJX010000068">
    <property type="protein sequence ID" value="GAA4851621.1"/>
    <property type="molecule type" value="Genomic_DNA"/>
</dbReference>
<evidence type="ECO:0000256" key="7">
    <source>
        <dbReference type="ARBA" id="ARBA00022840"/>
    </source>
</evidence>
<feature type="domain" description="Guanylate kinase-like" evidence="11">
    <location>
        <begin position="5"/>
        <end position="214"/>
    </location>
</feature>
<keyword evidence="13" id="KW-1185">Reference proteome</keyword>
<evidence type="ECO:0000313" key="12">
    <source>
        <dbReference type="EMBL" id="GAA4851621.1"/>
    </source>
</evidence>
<dbReference type="InterPro" id="IPR027417">
    <property type="entry name" value="P-loop_NTPase"/>
</dbReference>
<dbReference type="InterPro" id="IPR039657">
    <property type="entry name" value="Dimethylallyltransferase"/>
</dbReference>
<comment type="caution">
    <text evidence="12">The sequence shown here is derived from an EMBL/GenBank/DDBJ whole genome shotgun (WGS) entry which is preliminary data.</text>
</comment>
<evidence type="ECO:0000256" key="1">
    <source>
        <dbReference type="ARBA" id="ARBA00001946"/>
    </source>
</evidence>
<feature type="region of interest" description="Interaction with substrate tRNA" evidence="10">
    <location>
        <begin position="37"/>
        <end position="40"/>
    </location>
</feature>
<dbReference type="InterPro" id="IPR018022">
    <property type="entry name" value="IPT"/>
</dbReference>
<gene>
    <name evidence="12" type="primary">miaA_2</name>
    <name evidence="10" type="synonym">miaA</name>
    <name evidence="12" type="ORF">GCM10023331_40250</name>
</gene>
<dbReference type="PANTHER" id="PTHR11088:SF60">
    <property type="entry name" value="TRNA DIMETHYLALLYLTRANSFERASE"/>
    <property type="match status" value="1"/>
</dbReference>
<sequence length="303" mass="35618">MTFDKLLVVIVGPTAVGKTDLCVKVAESFDTEVLYADSRQFFKELSIGTAKPTPEEMRDVPHHFVDCLSIEEEYSAGQYERDVISLLQDDIFKRKEIAILSGGSGMYVKAVCEGMDDLPEADLAIREQVILDVKEKGLEYLLQELQEKDLQYYEQVDRANTQRVMRAIEVIRMTGKPFSSFRTANKKQRPFKILKIGLERDREELYDRINRRMDIMLEQGLVEEVASVKQWKDKNALQTVGYKEIFDHWDGLYDWEEAIRLLKRNSRRYAKKQLTWFKRDEETKWFHPDQLEEIIAYIKQEKP</sequence>
<evidence type="ECO:0000256" key="9">
    <source>
        <dbReference type="ARBA" id="ARBA00049563"/>
    </source>
</evidence>
<dbReference type="RefSeq" id="WP_345375149.1">
    <property type="nucleotide sequence ID" value="NZ_BAABJX010000068.1"/>
</dbReference>
<dbReference type="EC" id="2.5.1.75" evidence="10"/>
<evidence type="ECO:0000313" key="13">
    <source>
        <dbReference type="Proteomes" id="UP001500298"/>
    </source>
</evidence>
<evidence type="ECO:0000256" key="2">
    <source>
        <dbReference type="ARBA" id="ARBA00003213"/>
    </source>
</evidence>
<proteinExistence type="inferred from homology"/>
<keyword evidence="7 10" id="KW-0067">ATP-binding</keyword>
<dbReference type="Gene3D" id="3.40.50.300">
    <property type="entry name" value="P-loop containing nucleotide triphosphate hydrolases"/>
    <property type="match status" value="1"/>
</dbReference>
<feature type="binding site" evidence="10">
    <location>
        <begin position="12"/>
        <end position="19"/>
    </location>
    <ligand>
        <name>ATP</name>
        <dbReference type="ChEBI" id="CHEBI:30616"/>
    </ligand>
</feature>
<organism evidence="12 13">
    <name type="scientific">Algivirga pacifica</name>
    <dbReference type="NCBI Taxonomy" id="1162670"/>
    <lineage>
        <taxon>Bacteria</taxon>
        <taxon>Pseudomonadati</taxon>
        <taxon>Bacteroidota</taxon>
        <taxon>Cytophagia</taxon>
        <taxon>Cytophagales</taxon>
        <taxon>Flammeovirgaceae</taxon>
        <taxon>Algivirga</taxon>
    </lineage>
</organism>
<evidence type="ECO:0000256" key="5">
    <source>
        <dbReference type="ARBA" id="ARBA00022694"/>
    </source>
</evidence>
<reference evidence="13" key="1">
    <citation type="journal article" date="2019" name="Int. J. Syst. Evol. Microbiol.">
        <title>The Global Catalogue of Microorganisms (GCM) 10K type strain sequencing project: providing services to taxonomists for standard genome sequencing and annotation.</title>
        <authorList>
            <consortium name="The Broad Institute Genomics Platform"/>
            <consortium name="The Broad Institute Genome Sequencing Center for Infectious Disease"/>
            <person name="Wu L."/>
            <person name="Ma J."/>
        </authorList>
    </citation>
    <scope>NUCLEOTIDE SEQUENCE [LARGE SCALE GENOMIC DNA]</scope>
    <source>
        <strain evidence="13">JCM 18326</strain>
    </source>
</reference>
<keyword evidence="5 10" id="KW-0819">tRNA processing</keyword>
<evidence type="ECO:0000256" key="3">
    <source>
        <dbReference type="ARBA" id="ARBA00005842"/>
    </source>
</evidence>
<comment type="similarity">
    <text evidence="3 10">Belongs to the IPP transferase family.</text>
</comment>
<dbReference type="HAMAP" id="MF_00185">
    <property type="entry name" value="IPP_trans"/>
    <property type="match status" value="1"/>
</dbReference>
<keyword evidence="4 10" id="KW-0808">Transferase</keyword>
<name>A0ABP9DPL3_9BACT</name>
<dbReference type="SUPFAM" id="SSF52540">
    <property type="entry name" value="P-loop containing nucleoside triphosphate hydrolases"/>
    <property type="match status" value="2"/>
</dbReference>
<dbReference type="Gene3D" id="1.10.20.140">
    <property type="match status" value="1"/>
</dbReference>